<dbReference type="Proteomes" id="UP000024942">
    <property type="component" value="Unassembled WGS sequence"/>
</dbReference>
<dbReference type="InterPro" id="IPR002018">
    <property type="entry name" value="CarbesteraseB"/>
</dbReference>
<dbReference type="AlphaFoldDB" id="A0A059G214"/>
<dbReference type="PROSITE" id="PS00122">
    <property type="entry name" value="CARBOXYLESTERASE_B_1"/>
    <property type="match status" value="1"/>
</dbReference>
<evidence type="ECO:0000313" key="5">
    <source>
        <dbReference type="EMBL" id="KDA00846.1"/>
    </source>
</evidence>
<dbReference type="PATRIC" id="fig|1280953.3.peg.3695"/>
<evidence type="ECO:0000256" key="3">
    <source>
        <dbReference type="RuleBase" id="RU361235"/>
    </source>
</evidence>
<evidence type="ECO:0000313" key="6">
    <source>
        <dbReference type="Proteomes" id="UP000024942"/>
    </source>
</evidence>
<dbReference type="InterPro" id="IPR029058">
    <property type="entry name" value="AB_hydrolase_fold"/>
</dbReference>
<dbReference type="STRING" id="1280953.HOC_18464"/>
<dbReference type="EMBL" id="ARYL01000046">
    <property type="protein sequence ID" value="KDA00846.1"/>
    <property type="molecule type" value="Genomic_DNA"/>
</dbReference>
<evidence type="ECO:0000256" key="1">
    <source>
        <dbReference type="ARBA" id="ARBA00005964"/>
    </source>
</evidence>
<evidence type="ECO:0000256" key="2">
    <source>
        <dbReference type="ARBA" id="ARBA00022801"/>
    </source>
</evidence>
<dbReference type="PANTHER" id="PTHR43918">
    <property type="entry name" value="ACETYLCHOLINESTERASE"/>
    <property type="match status" value="1"/>
</dbReference>
<dbReference type="eggNOG" id="COG2272">
    <property type="taxonomic scope" value="Bacteria"/>
</dbReference>
<organism evidence="5 6">
    <name type="scientific">Hyphomonas oceanitis SCH89</name>
    <dbReference type="NCBI Taxonomy" id="1280953"/>
    <lineage>
        <taxon>Bacteria</taxon>
        <taxon>Pseudomonadati</taxon>
        <taxon>Pseudomonadota</taxon>
        <taxon>Alphaproteobacteria</taxon>
        <taxon>Hyphomonadales</taxon>
        <taxon>Hyphomonadaceae</taxon>
        <taxon>Hyphomonas</taxon>
    </lineage>
</organism>
<keyword evidence="2 3" id="KW-0378">Hydrolase</keyword>
<dbReference type="PANTHER" id="PTHR43918:SF4">
    <property type="entry name" value="CARBOXYLIC ESTER HYDROLASE"/>
    <property type="match status" value="1"/>
</dbReference>
<protein>
    <recommendedName>
        <fullName evidence="3">Carboxylic ester hydrolase</fullName>
        <ecNumber evidence="3">3.1.1.-</ecNumber>
    </recommendedName>
</protein>
<dbReference type="InterPro" id="IPR019826">
    <property type="entry name" value="Carboxylesterase_B_AS"/>
</dbReference>
<accession>A0A059G214</accession>
<dbReference type="GO" id="GO:0052689">
    <property type="term" value="F:carboxylic ester hydrolase activity"/>
    <property type="evidence" value="ECO:0007669"/>
    <property type="project" value="TreeGrafter"/>
</dbReference>
<sequence>MVAEGFGHDAAAIPDLTNMDEDCLYLNIWTPSREGSAALPIMIWVHGGSNVNGWAYEPNYIGARLAGQGVVVVSINYRMGSLGFLPVPFEGAGDMPSGNYGISDIIAAVQWVRDNSAAFGGDSDNITLFGESAGAADIYALLKSPQADGIFRRAILESGALGPGDMPSFDIAQARAKEMFSKANITSVEAARALPWQDLVDLHNATGVDYYHGPVVDGYWVNDTERFHDDVDVIVGSNLNEMLMYIGGSDAEMLAEGLADYPVDIRSSLLALPMFENRSAQEIADVLSTASQFHCPSRRIADMAAGRGKDSFLYRFTRKRVGADAYGVYHGAEIPYVFDTHDDWLPTNADDRKLTATMMAYWSNFARSGNPNGLGLPEWPVHAPGQNVVQELGDHVGATDDFMAPLCDALNGSN</sequence>
<dbReference type="EC" id="3.1.1.-" evidence="3"/>
<dbReference type="PROSITE" id="PS00941">
    <property type="entry name" value="CARBOXYLESTERASE_B_2"/>
    <property type="match status" value="1"/>
</dbReference>
<proteinExistence type="inferred from homology"/>
<dbReference type="InterPro" id="IPR019819">
    <property type="entry name" value="Carboxylesterase_B_CS"/>
</dbReference>
<dbReference type="ESTHER" id="9rhob-a0a059g214">
    <property type="family name" value="Carb_B_Bacteria"/>
</dbReference>
<dbReference type="Pfam" id="PF00135">
    <property type="entry name" value="COesterase"/>
    <property type="match status" value="1"/>
</dbReference>
<dbReference type="Gene3D" id="3.40.50.1820">
    <property type="entry name" value="alpha/beta hydrolase"/>
    <property type="match status" value="1"/>
</dbReference>
<dbReference type="SUPFAM" id="SSF53474">
    <property type="entry name" value="alpha/beta-Hydrolases"/>
    <property type="match status" value="1"/>
</dbReference>
<name>A0A059G214_9PROT</name>
<gene>
    <name evidence="5" type="ORF">HOC_18464</name>
</gene>
<keyword evidence="6" id="KW-1185">Reference proteome</keyword>
<reference evidence="5 6" key="1">
    <citation type="journal article" date="2014" name="Antonie Van Leeuwenhoek">
        <title>Hyphomonas beringensis sp. nov. and Hyphomonas chukchiensis sp. nov., isolated from surface seawater of the Bering Sea and Chukchi Sea.</title>
        <authorList>
            <person name="Li C."/>
            <person name="Lai Q."/>
            <person name="Li G."/>
            <person name="Dong C."/>
            <person name="Wang J."/>
            <person name="Liao Y."/>
            <person name="Shao Z."/>
        </authorList>
    </citation>
    <scope>NUCLEOTIDE SEQUENCE [LARGE SCALE GENOMIC DNA]</scope>
    <source>
        <strain evidence="5 6">SCH89</strain>
    </source>
</reference>
<comment type="caution">
    <text evidence="5">The sequence shown here is derived from an EMBL/GenBank/DDBJ whole genome shotgun (WGS) entry which is preliminary data.</text>
</comment>
<feature type="domain" description="Carboxylesterase type B" evidence="4">
    <location>
        <begin position="17"/>
        <end position="390"/>
    </location>
</feature>
<comment type="similarity">
    <text evidence="1 3">Belongs to the type-B carboxylesterase/lipase family.</text>
</comment>
<evidence type="ECO:0000259" key="4">
    <source>
        <dbReference type="Pfam" id="PF00135"/>
    </source>
</evidence>
<dbReference type="InterPro" id="IPR050654">
    <property type="entry name" value="AChE-related_enzymes"/>
</dbReference>